<sequence>MRKCSTRRERLGIHVRELGLSMIEASFSCSVGESKFHKCA</sequence>
<dbReference type="AlphaFoldDB" id="A0A2P2JZ94"/>
<protein>
    <submittedName>
        <fullName evidence="1">Uncharacterized protein</fullName>
    </submittedName>
</protein>
<organism evidence="1">
    <name type="scientific">Rhizophora mucronata</name>
    <name type="common">Asiatic mangrove</name>
    <dbReference type="NCBI Taxonomy" id="61149"/>
    <lineage>
        <taxon>Eukaryota</taxon>
        <taxon>Viridiplantae</taxon>
        <taxon>Streptophyta</taxon>
        <taxon>Embryophyta</taxon>
        <taxon>Tracheophyta</taxon>
        <taxon>Spermatophyta</taxon>
        <taxon>Magnoliopsida</taxon>
        <taxon>eudicotyledons</taxon>
        <taxon>Gunneridae</taxon>
        <taxon>Pentapetalae</taxon>
        <taxon>rosids</taxon>
        <taxon>fabids</taxon>
        <taxon>Malpighiales</taxon>
        <taxon>Rhizophoraceae</taxon>
        <taxon>Rhizophora</taxon>
    </lineage>
</organism>
<name>A0A2P2JZ94_RHIMU</name>
<evidence type="ECO:0000313" key="1">
    <source>
        <dbReference type="EMBL" id="MBW98803.1"/>
    </source>
</evidence>
<proteinExistence type="predicted"/>
<reference evidence="1" key="1">
    <citation type="submission" date="2018-02" db="EMBL/GenBank/DDBJ databases">
        <title>Rhizophora mucronata_Transcriptome.</title>
        <authorList>
            <person name="Meera S.P."/>
            <person name="Sreeshan A."/>
            <person name="Augustine A."/>
        </authorList>
    </citation>
    <scope>NUCLEOTIDE SEQUENCE</scope>
    <source>
        <tissue evidence="1">Leaf</tissue>
    </source>
</reference>
<accession>A0A2P2JZ94</accession>
<dbReference type="EMBL" id="GGEC01018320">
    <property type="protein sequence ID" value="MBW98803.1"/>
    <property type="molecule type" value="Transcribed_RNA"/>
</dbReference>